<keyword evidence="3 8" id="KW-0812">Transmembrane</keyword>
<evidence type="ECO:0000313" key="9">
    <source>
        <dbReference type="EMBL" id="VDN24675.1"/>
    </source>
</evidence>
<dbReference type="GO" id="GO:0005739">
    <property type="term" value="C:mitochondrion"/>
    <property type="evidence" value="ECO:0007669"/>
    <property type="project" value="TreeGrafter"/>
</dbReference>
<evidence type="ECO:0000256" key="2">
    <source>
        <dbReference type="ARBA" id="ARBA00008444"/>
    </source>
</evidence>
<dbReference type="Proteomes" id="UP000271098">
    <property type="component" value="Unassembled WGS sequence"/>
</dbReference>
<evidence type="ECO:0000313" key="10">
    <source>
        <dbReference type="Proteomes" id="UP000271098"/>
    </source>
</evidence>
<sequence>MVPDEGGPSSLHRLLVDPLRRLWFLSQGKGAEGDAAAAPDVAVVSKRGSTNGWHRLKTLYSDGDVHFETGITKTCMQWAFIGAVLLRAPLSSLKAAERYSRYAKGRVFLSPRDALRRRWDYAFASFLRTGAINGSLAAIYVGCVVAAITHTAAWRGHFSLWTLPLVTTAVPSFIALPFGLFGVAQAASLGLTCGLTLATIVYGASAYSNRTVNEVYESLKQECETELRKEREQDRTISIYQKEHKIWFRGLAKYQMQKEKRDMDAKLANTPNTEHSS</sequence>
<reference evidence="9 10" key="2">
    <citation type="submission" date="2018-11" db="EMBL/GenBank/DDBJ databases">
        <authorList>
            <consortium name="Pathogen Informatics"/>
        </authorList>
    </citation>
    <scope>NUCLEOTIDE SEQUENCE [LARGE SCALE GENOMIC DNA]</scope>
</reference>
<comment type="subcellular location">
    <subcellularLocation>
        <location evidence="1">Membrane</location>
        <topology evidence="1">Multi-pass membrane protein</topology>
    </subcellularLocation>
</comment>
<dbReference type="EMBL" id="UYRT01081592">
    <property type="protein sequence ID" value="VDN24675.1"/>
    <property type="molecule type" value="Genomic_DNA"/>
</dbReference>
<accession>A0A183E192</accession>
<reference evidence="11" key="1">
    <citation type="submission" date="2016-06" db="UniProtKB">
        <authorList>
            <consortium name="WormBaseParasite"/>
        </authorList>
    </citation>
    <scope>IDENTIFICATION</scope>
</reference>
<feature type="transmembrane region" description="Helical" evidence="8">
    <location>
        <begin position="126"/>
        <end position="153"/>
    </location>
</feature>
<dbReference type="OrthoDB" id="5826189at2759"/>
<dbReference type="GO" id="GO:0016020">
    <property type="term" value="C:membrane"/>
    <property type="evidence" value="ECO:0007669"/>
    <property type="project" value="UniProtKB-SubCell"/>
</dbReference>
<feature type="transmembrane region" description="Helical" evidence="8">
    <location>
        <begin position="173"/>
        <end position="202"/>
    </location>
</feature>
<dbReference type="PANTHER" id="PTHR13002:SF1">
    <property type="entry name" value="COMPLEX I ASSEMBLY FACTOR TIMMDC1, MITOCHONDRIAL"/>
    <property type="match status" value="1"/>
</dbReference>
<keyword evidence="5 8" id="KW-0472">Membrane</keyword>
<keyword evidence="10" id="KW-1185">Reference proteome</keyword>
<protein>
    <recommendedName>
        <fullName evidence="6">Complex I assembly factor TIMMDC1, mitochondrial</fullName>
    </recommendedName>
    <alternativeName>
        <fullName evidence="7">Translocase of inner mitochondrial membrane domain-containing protein 1</fullName>
    </alternativeName>
</protein>
<evidence type="ECO:0000256" key="4">
    <source>
        <dbReference type="ARBA" id="ARBA00022989"/>
    </source>
</evidence>
<name>A0A183E192_9BILA</name>
<evidence type="ECO:0000256" key="1">
    <source>
        <dbReference type="ARBA" id="ARBA00004141"/>
    </source>
</evidence>
<dbReference type="InterPro" id="IPR055299">
    <property type="entry name" value="TIMMDC1"/>
</dbReference>
<dbReference type="GO" id="GO:0032981">
    <property type="term" value="P:mitochondrial respiratory chain complex I assembly"/>
    <property type="evidence" value="ECO:0007669"/>
    <property type="project" value="InterPro"/>
</dbReference>
<comment type="similarity">
    <text evidence="2">Belongs to the Tim17/Tim22/Tim23 family.</text>
</comment>
<dbReference type="PANTHER" id="PTHR13002">
    <property type="entry name" value="C3ORF1 PROTEIN-RELATED"/>
    <property type="match status" value="1"/>
</dbReference>
<gene>
    <name evidence="9" type="ORF">GPUH_LOCUS14733</name>
</gene>
<organism evidence="11">
    <name type="scientific">Gongylonema pulchrum</name>
    <dbReference type="NCBI Taxonomy" id="637853"/>
    <lineage>
        <taxon>Eukaryota</taxon>
        <taxon>Metazoa</taxon>
        <taxon>Ecdysozoa</taxon>
        <taxon>Nematoda</taxon>
        <taxon>Chromadorea</taxon>
        <taxon>Rhabditida</taxon>
        <taxon>Spirurina</taxon>
        <taxon>Spiruromorpha</taxon>
        <taxon>Spiruroidea</taxon>
        <taxon>Gongylonematidae</taxon>
        <taxon>Gongylonema</taxon>
    </lineage>
</organism>
<dbReference type="AlphaFoldDB" id="A0A183E192"/>
<evidence type="ECO:0000256" key="3">
    <source>
        <dbReference type="ARBA" id="ARBA00022692"/>
    </source>
</evidence>
<proteinExistence type="inferred from homology"/>
<dbReference type="WBParaSite" id="GPUH_0001475201-mRNA-1">
    <property type="protein sequence ID" value="GPUH_0001475201-mRNA-1"/>
    <property type="gene ID" value="GPUH_0001475201"/>
</dbReference>
<evidence type="ECO:0000313" key="11">
    <source>
        <dbReference type="WBParaSite" id="GPUH_0001475201-mRNA-1"/>
    </source>
</evidence>
<evidence type="ECO:0000256" key="6">
    <source>
        <dbReference type="ARBA" id="ARBA00040778"/>
    </source>
</evidence>
<evidence type="ECO:0000256" key="8">
    <source>
        <dbReference type="SAM" id="Phobius"/>
    </source>
</evidence>
<evidence type="ECO:0000256" key="7">
    <source>
        <dbReference type="ARBA" id="ARBA00041344"/>
    </source>
</evidence>
<keyword evidence="4 8" id="KW-1133">Transmembrane helix</keyword>
<evidence type="ECO:0000256" key="5">
    <source>
        <dbReference type="ARBA" id="ARBA00023136"/>
    </source>
</evidence>